<gene>
    <name evidence="2" type="ORF">ACFPJ4_03670</name>
</gene>
<comment type="caution">
    <text evidence="2">The sequence shown here is derived from an EMBL/GenBank/DDBJ whole genome shotgun (WGS) entry which is preliminary data.</text>
</comment>
<reference evidence="3" key="1">
    <citation type="journal article" date="2019" name="Int. J. Syst. Evol. Microbiol.">
        <title>The Global Catalogue of Microorganisms (GCM) 10K type strain sequencing project: providing services to taxonomists for standard genome sequencing and annotation.</title>
        <authorList>
            <consortium name="The Broad Institute Genomics Platform"/>
            <consortium name="The Broad Institute Genome Sequencing Center for Infectious Disease"/>
            <person name="Wu L."/>
            <person name="Ma J."/>
        </authorList>
    </citation>
    <scope>NUCLEOTIDE SEQUENCE [LARGE SCALE GENOMIC DNA]</scope>
    <source>
        <strain evidence="3">CGMCC 4.6997</strain>
    </source>
</reference>
<feature type="domain" description="Metallo-beta-lactamase" evidence="1">
    <location>
        <begin position="41"/>
        <end position="252"/>
    </location>
</feature>
<organism evidence="2 3">
    <name type="scientific">Lysinimonas soli</name>
    <dbReference type="NCBI Taxonomy" id="1074233"/>
    <lineage>
        <taxon>Bacteria</taxon>
        <taxon>Bacillati</taxon>
        <taxon>Actinomycetota</taxon>
        <taxon>Actinomycetes</taxon>
        <taxon>Micrococcales</taxon>
        <taxon>Microbacteriaceae</taxon>
        <taxon>Lysinimonas</taxon>
    </lineage>
</organism>
<dbReference type="Pfam" id="PF00753">
    <property type="entry name" value="Lactamase_B"/>
    <property type="match status" value="1"/>
</dbReference>
<dbReference type="InterPro" id="IPR050662">
    <property type="entry name" value="Sec-metab_biosynth-thioest"/>
</dbReference>
<dbReference type="InterPro" id="IPR036866">
    <property type="entry name" value="RibonucZ/Hydroxyglut_hydro"/>
</dbReference>
<name>A0ABW0NQ70_9MICO</name>
<dbReference type="SMART" id="SM00849">
    <property type="entry name" value="Lactamase_B"/>
    <property type="match status" value="1"/>
</dbReference>
<accession>A0ABW0NQ70</accession>
<dbReference type="PANTHER" id="PTHR23131:SF4">
    <property type="entry name" value="METALLO-BETA-LACTAMASE SUPERFAMILY POTEIN"/>
    <property type="match status" value="1"/>
</dbReference>
<dbReference type="RefSeq" id="WP_386738934.1">
    <property type="nucleotide sequence ID" value="NZ_JBHSMG010000001.1"/>
</dbReference>
<proteinExistence type="predicted"/>
<dbReference type="InterPro" id="IPR001279">
    <property type="entry name" value="Metallo-B-lactamas"/>
</dbReference>
<dbReference type="Gene3D" id="3.60.15.10">
    <property type="entry name" value="Ribonuclease Z/Hydroxyacylglutathione hydrolase-like"/>
    <property type="match status" value="1"/>
</dbReference>
<evidence type="ECO:0000259" key="1">
    <source>
        <dbReference type="SMART" id="SM00849"/>
    </source>
</evidence>
<evidence type="ECO:0000313" key="3">
    <source>
        <dbReference type="Proteomes" id="UP001596039"/>
    </source>
</evidence>
<sequence>MQPTNPAQFDDAMAGRMPEPDEIRDGIWSIPLPMSQPGNPFSLSYAVQGSDGSVHLIDTGYDTERNWQLLVAGLARFGLSIDDVASVFVTHLHPDHLGMAERLRAASGARLGMLRREQLALSALAAHGIDTTDARFGSWGVPEDRWPELRVALGPGLVAEAAPAVDRAYEPRELIDVPGRSIEALATPGHTAGSASLVDAEAGLVFTGDTVLPRIFSGLGLGDAGETNPIADYLASLRTLEAYDELEVAPGHQYRFRGLAERTAVLAEHHLSRSRAAAAVLRDEPDATIWQVASRLRWTTGWQNLRDFYLFSALGQTQLHVEFGRSADFPG</sequence>
<protein>
    <submittedName>
        <fullName evidence="2">MBL fold metallo-hydrolase</fullName>
    </submittedName>
</protein>
<dbReference type="PANTHER" id="PTHR23131">
    <property type="entry name" value="ENDORIBONUCLEASE LACTB2"/>
    <property type="match status" value="1"/>
</dbReference>
<evidence type="ECO:0000313" key="2">
    <source>
        <dbReference type="EMBL" id="MFC5501337.1"/>
    </source>
</evidence>
<keyword evidence="3" id="KW-1185">Reference proteome</keyword>
<dbReference type="Proteomes" id="UP001596039">
    <property type="component" value="Unassembled WGS sequence"/>
</dbReference>
<dbReference type="EMBL" id="JBHSMG010000001">
    <property type="protein sequence ID" value="MFC5501337.1"/>
    <property type="molecule type" value="Genomic_DNA"/>
</dbReference>
<dbReference type="SUPFAM" id="SSF56281">
    <property type="entry name" value="Metallo-hydrolase/oxidoreductase"/>
    <property type="match status" value="1"/>
</dbReference>